<dbReference type="Pfam" id="PF13377">
    <property type="entry name" value="Peripla_BP_3"/>
    <property type="match status" value="1"/>
</dbReference>
<proteinExistence type="predicted"/>
<evidence type="ECO:0000259" key="4">
    <source>
        <dbReference type="PROSITE" id="PS50932"/>
    </source>
</evidence>
<dbReference type="PROSITE" id="PS00356">
    <property type="entry name" value="HTH_LACI_1"/>
    <property type="match status" value="1"/>
</dbReference>
<evidence type="ECO:0000313" key="6">
    <source>
        <dbReference type="Proteomes" id="UP000280726"/>
    </source>
</evidence>
<dbReference type="InterPro" id="IPR000843">
    <property type="entry name" value="HTH_LacI"/>
</dbReference>
<dbReference type="SUPFAM" id="SSF53822">
    <property type="entry name" value="Periplasmic binding protein-like I"/>
    <property type="match status" value="1"/>
</dbReference>
<accession>A0A3N4Z0W6</accession>
<dbReference type="CDD" id="cd01392">
    <property type="entry name" value="HTH_LacI"/>
    <property type="match status" value="1"/>
</dbReference>
<keyword evidence="1" id="KW-0805">Transcription regulation</keyword>
<organism evidence="5 6">
    <name type="scientific">Georgenia muralis</name>
    <dbReference type="NCBI Taxonomy" id="154117"/>
    <lineage>
        <taxon>Bacteria</taxon>
        <taxon>Bacillati</taxon>
        <taxon>Actinomycetota</taxon>
        <taxon>Actinomycetes</taxon>
        <taxon>Micrococcales</taxon>
        <taxon>Bogoriellaceae</taxon>
        <taxon>Georgenia</taxon>
    </lineage>
</organism>
<dbReference type="PROSITE" id="PS50932">
    <property type="entry name" value="HTH_LACI_2"/>
    <property type="match status" value="1"/>
</dbReference>
<keyword evidence="6" id="KW-1185">Reference proteome</keyword>
<feature type="domain" description="HTH lacI-type" evidence="4">
    <location>
        <begin position="24"/>
        <end position="78"/>
    </location>
</feature>
<name>A0A3N4Z0W6_9MICO</name>
<reference evidence="5 6" key="1">
    <citation type="submission" date="2018-11" db="EMBL/GenBank/DDBJ databases">
        <title>Sequencing the genomes of 1000 actinobacteria strains.</title>
        <authorList>
            <person name="Klenk H.-P."/>
        </authorList>
    </citation>
    <scope>NUCLEOTIDE SEQUENCE [LARGE SCALE GENOMIC DNA]</scope>
    <source>
        <strain evidence="5 6">DSM 14418</strain>
    </source>
</reference>
<dbReference type="Pfam" id="PF00356">
    <property type="entry name" value="LacI"/>
    <property type="match status" value="1"/>
</dbReference>
<sequence length="357" mass="37790">MGAGQGHLGGRRVKGVAVNRPPIARMRDVARRAGVSHQTVSRVINNPDQVSPATRARVVRAIEELGYKRNSAARALSVNRSGTIGVIDSGSRVFGQEVMLVSVEGAARDAGYATSVALVRSQDDEGVREAFEHLVELHVEGIVVMGNTVALAEAAAHVATRIPLAMVSSSEVHAPQIIRVAPATAEAGRVATRHLVEQGFRRIAHIAGPEGWLDAHAREAGWRTELAAHGLADGPVYRGDWMPEAGYRAGRTIASSGRFDAVFAANDHMALGALFAFSEAGLRVPDDIAIIGFDDIVGTAFFQPPLSTIRQNFDLIGRHCIDQLLAAINGEEAHDVVVPTELIVRASSLHTGVSGGG</sequence>
<dbReference type="PRINTS" id="PR00036">
    <property type="entry name" value="HTHLACI"/>
</dbReference>
<gene>
    <name evidence="5" type="ORF">EDD32_0681</name>
</gene>
<dbReference type="InterPro" id="IPR010982">
    <property type="entry name" value="Lambda_DNA-bd_dom_sf"/>
</dbReference>
<dbReference type="PANTHER" id="PTHR30146:SF109">
    <property type="entry name" value="HTH-TYPE TRANSCRIPTIONAL REGULATOR GALS"/>
    <property type="match status" value="1"/>
</dbReference>
<dbReference type="GO" id="GO:0003700">
    <property type="term" value="F:DNA-binding transcription factor activity"/>
    <property type="evidence" value="ECO:0007669"/>
    <property type="project" value="TreeGrafter"/>
</dbReference>
<protein>
    <submittedName>
        <fullName evidence="5">LacI family transcriptional regulator</fullName>
    </submittedName>
</protein>
<evidence type="ECO:0000256" key="2">
    <source>
        <dbReference type="ARBA" id="ARBA00023125"/>
    </source>
</evidence>
<evidence type="ECO:0000313" key="5">
    <source>
        <dbReference type="EMBL" id="RPF26247.1"/>
    </source>
</evidence>
<evidence type="ECO:0000256" key="1">
    <source>
        <dbReference type="ARBA" id="ARBA00023015"/>
    </source>
</evidence>
<keyword evidence="3" id="KW-0804">Transcription</keyword>
<dbReference type="PANTHER" id="PTHR30146">
    <property type="entry name" value="LACI-RELATED TRANSCRIPTIONAL REPRESSOR"/>
    <property type="match status" value="1"/>
</dbReference>
<dbReference type="SMART" id="SM00354">
    <property type="entry name" value="HTH_LACI"/>
    <property type="match status" value="1"/>
</dbReference>
<dbReference type="SUPFAM" id="SSF47413">
    <property type="entry name" value="lambda repressor-like DNA-binding domains"/>
    <property type="match status" value="1"/>
</dbReference>
<evidence type="ECO:0000256" key="3">
    <source>
        <dbReference type="ARBA" id="ARBA00023163"/>
    </source>
</evidence>
<dbReference type="InterPro" id="IPR046335">
    <property type="entry name" value="LacI/GalR-like_sensor"/>
</dbReference>
<dbReference type="CDD" id="cd01574">
    <property type="entry name" value="PBP1_LacI"/>
    <property type="match status" value="1"/>
</dbReference>
<dbReference type="Gene3D" id="3.40.50.2300">
    <property type="match status" value="2"/>
</dbReference>
<comment type="caution">
    <text evidence="5">The sequence shown here is derived from an EMBL/GenBank/DDBJ whole genome shotgun (WGS) entry which is preliminary data.</text>
</comment>
<dbReference type="Gene3D" id="1.10.260.40">
    <property type="entry name" value="lambda repressor-like DNA-binding domains"/>
    <property type="match status" value="1"/>
</dbReference>
<dbReference type="Proteomes" id="UP000280726">
    <property type="component" value="Unassembled WGS sequence"/>
</dbReference>
<keyword evidence="2" id="KW-0238">DNA-binding</keyword>
<dbReference type="GO" id="GO:0000976">
    <property type="term" value="F:transcription cis-regulatory region binding"/>
    <property type="evidence" value="ECO:0007669"/>
    <property type="project" value="TreeGrafter"/>
</dbReference>
<dbReference type="AlphaFoldDB" id="A0A3N4Z0W6"/>
<dbReference type="EMBL" id="RKRA01000001">
    <property type="protein sequence ID" value="RPF26247.1"/>
    <property type="molecule type" value="Genomic_DNA"/>
</dbReference>
<dbReference type="InterPro" id="IPR028082">
    <property type="entry name" value="Peripla_BP_I"/>
</dbReference>